<proteinExistence type="predicted"/>
<organism evidence="1 2">
    <name type="scientific">Sphingobacterium tabacisoli</name>
    <dbReference type="NCBI Taxonomy" id="2044855"/>
    <lineage>
        <taxon>Bacteria</taxon>
        <taxon>Pseudomonadati</taxon>
        <taxon>Bacteroidota</taxon>
        <taxon>Sphingobacteriia</taxon>
        <taxon>Sphingobacteriales</taxon>
        <taxon>Sphingobacteriaceae</taxon>
        <taxon>Sphingobacterium</taxon>
    </lineage>
</organism>
<dbReference type="EMBL" id="JBHULD010000018">
    <property type="protein sequence ID" value="MFD2556241.1"/>
    <property type="molecule type" value="Genomic_DNA"/>
</dbReference>
<name>A0ABW5L4W4_9SPHI</name>
<evidence type="ECO:0000313" key="2">
    <source>
        <dbReference type="Proteomes" id="UP001597440"/>
    </source>
</evidence>
<dbReference type="RefSeq" id="WP_210352691.1">
    <property type="nucleotide sequence ID" value="NZ_JAEQMU010000001.1"/>
</dbReference>
<reference evidence="2" key="1">
    <citation type="journal article" date="2019" name="Int. J. Syst. Evol. Microbiol.">
        <title>The Global Catalogue of Microorganisms (GCM) 10K type strain sequencing project: providing services to taxonomists for standard genome sequencing and annotation.</title>
        <authorList>
            <consortium name="The Broad Institute Genomics Platform"/>
            <consortium name="The Broad Institute Genome Sequencing Center for Infectious Disease"/>
            <person name="Wu L."/>
            <person name="Ma J."/>
        </authorList>
    </citation>
    <scope>NUCLEOTIDE SEQUENCE [LARGE SCALE GENOMIC DNA]</scope>
    <source>
        <strain evidence="2">KCTC 52298</strain>
    </source>
</reference>
<dbReference type="Proteomes" id="UP001597440">
    <property type="component" value="Unassembled WGS sequence"/>
</dbReference>
<evidence type="ECO:0000313" key="1">
    <source>
        <dbReference type="EMBL" id="MFD2556241.1"/>
    </source>
</evidence>
<keyword evidence="2" id="KW-1185">Reference proteome</keyword>
<comment type="caution">
    <text evidence="1">The sequence shown here is derived from an EMBL/GenBank/DDBJ whole genome shotgun (WGS) entry which is preliminary data.</text>
</comment>
<protein>
    <submittedName>
        <fullName evidence="1">Uncharacterized protein</fullName>
    </submittedName>
</protein>
<gene>
    <name evidence="1" type="ORF">ACFSQW_17740</name>
</gene>
<sequence length="55" mass="6055">MMGWHDNRINGNKIKPFGASFNGDGVYNRNSEPGTMVWTIGGEVIFELEGEGNPL</sequence>
<accession>A0ABW5L4W4</accession>